<dbReference type="PANTHER" id="PTHR35043:SF8">
    <property type="entry name" value="DUF4220 DOMAIN-CONTAINING PROTEIN"/>
    <property type="match status" value="1"/>
</dbReference>
<dbReference type="Proteomes" id="UP001302321">
    <property type="component" value="Unassembled WGS sequence"/>
</dbReference>
<feature type="region of interest" description="Disordered" evidence="1">
    <location>
        <begin position="294"/>
        <end position="361"/>
    </location>
</feature>
<gene>
    <name evidence="2" type="ORF">QBC36DRAFT_388481</name>
</gene>
<proteinExistence type="predicted"/>
<accession>A0AAN6W484</accession>
<evidence type="ECO:0000256" key="1">
    <source>
        <dbReference type="SAM" id="MobiDB-lite"/>
    </source>
</evidence>
<comment type="caution">
    <text evidence="2">The sequence shown here is derived from an EMBL/GenBank/DDBJ whole genome shotgun (WGS) entry which is preliminary data.</text>
</comment>
<dbReference type="EMBL" id="MU866249">
    <property type="protein sequence ID" value="KAK4175099.1"/>
    <property type="molecule type" value="Genomic_DNA"/>
</dbReference>
<evidence type="ECO:0000313" key="3">
    <source>
        <dbReference type="Proteomes" id="UP001302321"/>
    </source>
</evidence>
<evidence type="ECO:0000313" key="2">
    <source>
        <dbReference type="EMBL" id="KAK4175099.1"/>
    </source>
</evidence>
<dbReference type="PANTHER" id="PTHR35043">
    <property type="entry name" value="TRANSCRIPTION FACTOR DOMAIN-CONTAINING PROTEIN"/>
    <property type="match status" value="1"/>
</dbReference>
<reference evidence="2" key="2">
    <citation type="submission" date="2023-05" db="EMBL/GenBank/DDBJ databases">
        <authorList>
            <consortium name="Lawrence Berkeley National Laboratory"/>
            <person name="Steindorff A."/>
            <person name="Hensen N."/>
            <person name="Bonometti L."/>
            <person name="Westerberg I."/>
            <person name="Brannstrom I.O."/>
            <person name="Guillou S."/>
            <person name="Cros-Aarteil S."/>
            <person name="Calhoun S."/>
            <person name="Haridas S."/>
            <person name="Kuo A."/>
            <person name="Mondo S."/>
            <person name="Pangilinan J."/>
            <person name="Riley R."/>
            <person name="Labutti K."/>
            <person name="Andreopoulos B."/>
            <person name="Lipzen A."/>
            <person name="Chen C."/>
            <person name="Yanf M."/>
            <person name="Daum C."/>
            <person name="Ng V."/>
            <person name="Clum A."/>
            <person name="Ohm R."/>
            <person name="Martin F."/>
            <person name="Silar P."/>
            <person name="Natvig D."/>
            <person name="Lalanne C."/>
            <person name="Gautier V."/>
            <person name="Ament-Velasquez S.L."/>
            <person name="Kruys A."/>
            <person name="Hutchinson M.I."/>
            <person name="Powell A.J."/>
            <person name="Barry K."/>
            <person name="Miller A.N."/>
            <person name="Grigoriev I.V."/>
            <person name="Debuchy R."/>
            <person name="Gladieux P."/>
            <person name="Thoren M.H."/>
            <person name="Johannesson H."/>
        </authorList>
    </citation>
    <scope>NUCLEOTIDE SEQUENCE</scope>
    <source>
        <strain evidence="2">CBS 892.96</strain>
    </source>
</reference>
<organism evidence="2 3">
    <name type="scientific">Triangularia setosa</name>
    <dbReference type="NCBI Taxonomy" id="2587417"/>
    <lineage>
        <taxon>Eukaryota</taxon>
        <taxon>Fungi</taxon>
        <taxon>Dikarya</taxon>
        <taxon>Ascomycota</taxon>
        <taxon>Pezizomycotina</taxon>
        <taxon>Sordariomycetes</taxon>
        <taxon>Sordariomycetidae</taxon>
        <taxon>Sordariales</taxon>
        <taxon>Podosporaceae</taxon>
        <taxon>Triangularia</taxon>
    </lineage>
</organism>
<dbReference type="AlphaFoldDB" id="A0AAN6W484"/>
<name>A0AAN6W484_9PEZI</name>
<keyword evidence="3" id="KW-1185">Reference proteome</keyword>
<reference evidence="2" key="1">
    <citation type="journal article" date="2023" name="Mol. Phylogenet. Evol.">
        <title>Genome-scale phylogeny and comparative genomics of the fungal order Sordariales.</title>
        <authorList>
            <person name="Hensen N."/>
            <person name="Bonometti L."/>
            <person name="Westerberg I."/>
            <person name="Brannstrom I.O."/>
            <person name="Guillou S."/>
            <person name="Cros-Aarteil S."/>
            <person name="Calhoun S."/>
            <person name="Haridas S."/>
            <person name="Kuo A."/>
            <person name="Mondo S."/>
            <person name="Pangilinan J."/>
            <person name="Riley R."/>
            <person name="LaButti K."/>
            <person name="Andreopoulos B."/>
            <person name="Lipzen A."/>
            <person name="Chen C."/>
            <person name="Yan M."/>
            <person name="Daum C."/>
            <person name="Ng V."/>
            <person name="Clum A."/>
            <person name="Steindorff A."/>
            <person name="Ohm R.A."/>
            <person name="Martin F."/>
            <person name="Silar P."/>
            <person name="Natvig D.O."/>
            <person name="Lalanne C."/>
            <person name="Gautier V."/>
            <person name="Ament-Velasquez S.L."/>
            <person name="Kruys A."/>
            <person name="Hutchinson M.I."/>
            <person name="Powell A.J."/>
            <person name="Barry K."/>
            <person name="Miller A.N."/>
            <person name="Grigoriev I.V."/>
            <person name="Debuchy R."/>
            <person name="Gladieux P."/>
            <person name="Hiltunen Thoren M."/>
            <person name="Johannesson H."/>
        </authorList>
    </citation>
    <scope>NUCLEOTIDE SEQUENCE</scope>
    <source>
        <strain evidence="2">CBS 892.96</strain>
    </source>
</reference>
<sequence>MNEFIITGTLTPTHDARIEGWVSQPDSRGTMDIVWTCVVTTFLCTFTTLCLNCPSRGEELWGELWVENWTYRHAFFANMGGFELNCSDCPPFRVNSKHIRWLVKKKYISPPEVSDEELWDKSRQDTLTRTITCLQAGYMVLGCIGRSVQGLAITTLEFSTVAVVACSLMTSICWLRKPLDVRYPVRIRMDAPMAQVLREAGPLAARPYRQTPLDFIDDYRPSWALHVHTFTGFSSGDGIRPLTRIGDSKLPWLTWKESSYLLHLAGWNYSFPTHFEELLWRISSYRLLSPRDLPSEGGSTGSPNAISNAEKGRGPLVATAVEVSDSEQVNDNVKVNARKEAESGTEGEDEQSFVPSQLPLK</sequence>
<protein>
    <submittedName>
        <fullName evidence="2">Uncharacterized protein</fullName>
    </submittedName>
</protein>